<proteinExistence type="predicted"/>
<protein>
    <submittedName>
        <fullName evidence="1">Uncharacterized protein</fullName>
    </submittedName>
</protein>
<organism evidence="1 2">
    <name type="scientific">Megalurothrips usitatus</name>
    <name type="common">bean blossom thrips</name>
    <dbReference type="NCBI Taxonomy" id="439358"/>
    <lineage>
        <taxon>Eukaryota</taxon>
        <taxon>Metazoa</taxon>
        <taxon>Ecdysozoa</taxon>
        <taxon>Arthropoda</taxon>
        <taxon>Hexapoda</taxon>
        <taxon>Insecta</taxon>
        <taxon>Pterygota</taxon>
        <taxon>Neoptera</taxon>
        <taxon>Paraneoptera</taxon>
        <taxon>Thysanoptera</taxon>
        <taxon>Terebrantia</taxon>
        <taxon>Thripoidea</taxon>
        <taxon>Thripidae</taxon>
        <taxon>Megalurothrips</taxon>
    </lineage>
</organism>
<evidence type="ECO:0000313" key="1">
    <source>
        <dbReference type="EMBL" id="KAJ1519106.1"/>
    </source>
</evidence>
<accession>A0AAV7X3P1</accession>
<comment type="caution">
    <text evidence="1">The sequence shown here is derived from an EMBL/GenBank/DDBJ whole genome shotgun (WGS) entry which is preliminary data.</text>
</comment>
<dbReference type="EMBL" id="JAPTSV010000786">
    <property type="protein sequence ID" value="KAJ1519106.1"/>
    <property type="molecule type" value="Genomic_DNA"/>
</dbReference>
<evidence type="ECO:0000313" key="2">
    <source>
        <dbReference type="Proteomes" id="UP001075354"/>
    </source>
</evidence>
<name>A0AAV7X3P1_9NEOP</name>
<dbReference type="AlphaFoldDB" id="A0AAV7X3P1"/>
<dbReference type="Proteomes" id="UP001075354">
    <property type="component" value="Unassembled WGS sequence"/>
</dbReference>
<sequence>MGLRKFMTTSHPVPAPWFCNTSAQDLLFQEVETHVPAVAKLGLQTWLGSMDGTHICLWMTKGNNSAEQISRTQCFNSILPLRQSLTQVLIMVGKQKPQPLVLFRGHPGGLTVSNEFNKCIKQHAFL</sequence>
<reference evidence="1" key="1">
    <citation type="submission" date="2022-12" db="EMBL/GenBank/DDBJ databases">
        <title>Chromosome-level genome assembly of the bean flower thrips Megalurothrips usitatus.</title>
        <authorList>
            <person name="Ma L."/>
            <person name="Liu Q."/>
            <person name="Li H."/>
            <person name="Cai W."/>
        </authorList>
    </citation>
    <scope>NUCLEOTIDE SEQUENCE</scope>
    <source>
        <strain evidence="1">Cailab_2022a</strain>
    </source>
</reference>
<gene>
    <name evidence="1" type="ORF">ONE63_011347</name>
</gene>
<keyword evidence="2" id="KW-1185">Reference proteome</keyword>